<feature type="region of interest" description="Disordered" evidence="1">
    <location>
        <begin position="48"/>
        <end position="77"/>
    </location>
</feature>
<feature type="compositionally biased region" description="Polar residues" evidence="1">
    <location>
        <begin position="66"/>
        <end position="77"/>
    </location>
</feature>
<dbReference type="AlphaFoldDB" id="A0A8H7TS00"/>
<dbReference type="EMBL" id="JADCTT010000002">
    <property type="protein sequence ID" value="KAF9757586.1"/>
    <property type="molecule type" value="Genomic_DNA"/>
</dbReference>
<organism evidence="2 3">
    <name type="scientific">Bionectria ochroleuca</name>
    <name type="common">Gliocladium roseum</name>
    <dbReference type="NCBI Taxonomy" id="29856"/>
    <lineage>
        <taxon>Eukaryota</taxon>
        <taxon>Fungi</taxon>
        <taxon>Dikarya</taxon>
        <taxon>Ascomycota</taxon>
        <taxon>Pezizomycotina</taxon>
        <taxon>Sordariomycetes</taxon>
        <taxon>Hypocreomycetidae</taxon>
        <taxon>Hypocreales</taxon>
        <taxon>Bionectriaceae</taxon>
        <taxon>Clonostachys</taxon>
    </lineage>
</organism>
<evidence type="ECO:0000313" key="3">
    <source>
        <dbReference type="Proteomes" id="UP000616885"/>
    </source>
</evidence>
<comment type="caution">
    <text evidence="2">The sequence shown here is derived from an EMBL/GenBank/DDBJ whole genome shotgun (WGS) entry which is preliminary data.</text>
</comment>
<accession>A0A8H7TS00</accession>
<evidence type="ECO:0000313" key="2">
    <source>
        <dbReference type="EMBL" id="KAF9757586.1"/>
    </source>
</evidence>
<proteinExistence type="predicted"/>
<sequence>MPKDWVQKKAWAITTTVGLDTHSDPVDCLWTAQQLWAESVDLTLVRPGAEGPSKRNTSLVPPPNCFNLQPARNTYAG</sequence>
<name>A0A8H7TS00_BIOOC</name>
<dbReference type="Proteomes" id="UP000616885">
    <property type="component" value="Unassembled WGS sequence"/>
</dbReference>
<reference evidence="2" key="1">
    <citation type="submission" date="2020-10" db="EMBL/GenBank/DDBJ databases">
        <title>High-Quality Genome Resource of Clonostachys rosea strain S41 by Oxford Nanopore Long-Read Sequencing.</title>
        <authorList>
            <person name="Wang H."/>
        </authorList>
    </citation>
    <scope>NUCLEOTIDE SEQUENCE</scope>
    <source>
        <strain evidence="2">S41</strain>
    </source>
</reference>
<evidence type="ECO:0000256" key="1">
    <source>
        <dbReference type="SAM" id="MobiDB-lite"/>
    </source>
</evidence>
<gene>
    <name evidence="2" type="ORF">IM811_008530</name>
</gene>
<protein>
    <submittedName>
        <fullName evidence="2">Uncharacterized protein</fullName>
    </submittedName>
</protein>